<feature type="domain" description="Response regulatory" evidence="3">
    <location>
        <begin position="1"/>
        <end position="90"/>
    </location>
</feature>
<evidence type="ECO:0000259" key="3">
    <source>
        <dbReference type="PROSITE" id="PS50110"/>
    </source>
</evidence>
<accession>A0A0B0ETF8</accession>
<dbReference type="InterPro" id="IPR001789">
    <property type="entry name" value="Sig_transdc_resp-reg_receiver"/>
</dbReference>
<keyword evidence="1 2" id="KW-0597">Phosphoprotein</keyword>
<reference evidence="4 5" key="1">
    <citation type="submission" date="2014-10" db="EMBL/GenBank/DDBJ databases">
        <title>Draft genome of anammox bacterium scalindua brodae, obtained using differential coverage binning of sequence data from two enrichment reactors.</title>
        <authorList>
            <person name="Speth D.R."/>
            <person name="Russ L."/>
            <person name="Kartal B."/>
            <person name="Op den Camp H.J."/>
            <person name="Dutilh B.E."/>
            <person name="Jetten M.S."/>
        </authorList>
    </citation>
    <scope>NUCLEOTIDE SEQUENCE [LARGE SCALE GENOMIC DNA]</scope>
    <source>
        <strain evidence="4">RU1</strain>
    </source>
</reference>
<dbReference type="SMART" id="SM00448">
    <property type="entry name" value="REC"/>
    <property type="match status" value="1"/>
</dbReference>
<organism evidence="4 5">
    <name type="scientific">Candidatus Scalindua brodae</name>
    <dbReference type="NCBI Taxonomy" id="237368"/>
    <lineage>
        <taxon>Bacteria</taxon>
        <taxon>Pseudomonadati</taxon>
        <taxon>Planctomycetota</taxon>
        <taxon>Candidatus Brocadiia</taxon>
        <taxon>Candidatus Brocadiales</taxon>
        <taxon>Candidatus Scalinduaceae</taxon>
        <taxon>Candidatus Scalindua</taxon>
    </lineage>
</organism>
<feature type="modified residue" description="4-aspartylphosphate" evidence="2">
    <location>
        <position position="23"/>
    </location>
</feature>
<protein>
    <submittedName>
        <fullName evidence="4">Two-component response regulator</fullName>
    </submittedName>
</protein>
<dbReference type="PROSITE" id="PS50110">
    <property type="entry name" value="RESPONSE_REGULATORY"/>
    <property type="match status" value="1"/>
</dbReference>
<evidence type="ECO:0000313" key="4">
    <source>
        <dbReference type="EMBL" id="KHE93960.1"/>
    </source>
</evidence>
<dbReference type="InterPro" id="IPR011006">
    <property type="entry name" value="CheY-like_superfamily"/>
</dbReference>
<dbReference type="SUPFAM" id="SSF52172">
    <property type="entry name" value="CheY-like"/>
    <property type="match status" value="1"/>
</dbReference>
<dbReference type="AlphaFoldDB" id="A0A0B0ETF8"/>
<dbReference type="CDD" id="cd17574">
    <property type="entry name" value="REC_OmpR"/>
    <property type="match status" value="1"/>
</dbReference>
<sequence>MATNGKDALTMVNGKQPQLIILDVMMPKMDGYHFCRLIKFDARFKHIPVIFVSSKIQDTDRELGLACGGNEYIAKPYDLNMLIDTVEKYLDSSEKEVTNVCV</sequence>
<gene>
    <name evidence="4" type="ORF">SCABRO_00280</name>
</gene>
<evidence type="ECO:0000256" key="1">
    <source>
        <dbReference type="ARBA" id="ARBA00022553"/>
    </source>
</evidence>
<name>A0A0B0ETF8_9BACT</name>
<dbReference type="PANTHER" id="PTHR44591:SF3">
    <property type="entry name" value="RESPONSE REGULATORY DOMAIN-CONTAINING PROTEIN"/>
    <property type="match status" value="1"/>
</dbReference>
<dbReference type="PANTHER" id="PTHR44591">
    <property type="entry name" value="STRESS RESPONSE REGULATOR PROTEIN 1"/>
    <property type="match status" value="1"/>
</dbReference>
<evidence type="ECO:0000256" key="2">
    <source>
        <dbReference type="PROSITE-ProRule" id="PRU00169"/>
    </source>
</evidence>
<evidence type="ECO:0000313" key="5">
    <source>
        <dbReference type="Proteomes" id="UP000030652"/>
    </source>
</evidence>
<dbReference type="Pfam" id="PF00072">
    <property type="entry name" value="Response_reg"/>
    <property type="match status" value="1"/>
</dbReference>
<dbReference type="GO" id="GO:0000160">
    <property type="term" value="P:phosphorelay signal transduction system"/>
    <property type="evidence" value="ECO:0007669"/>
    <property type="project" value="InterPro"/>
</dbReference>
<dbReference type="EMBL" id="JRYO01000025">
    <property type="protein sequence ID" value="KHE93960.1"/>
    <property type="molecule type" value="Genomic_DNA"/>
</dbReference>
<dbReference type="Gene3D" id="3.40.50.2300">
    <property type="match status" value="1"/>
</dbReference>
<comment type="caution">
    <text evidence="4">The sequence shown here is derived from an EMBL/GenBank/DDBJ whole genome shotgun (WGS) entry which is preliminary data.</text>
</comment>
<dbReference type="eggNOG" id="COG0745">
    <property type="taxonomic scope" value="Bacteria"/>
</dbReference>
<dbReference type="Proteomes" id="UP000030652">
    <property type="component" value="Unassembled WGS sequence"/>
</dbReference>
<proteinExistence type="predicted"/>
<dbReference type="InterPro" id="IPR050595">
    <property type="entry name" value="Bact_response_regulator"/>
</dbReference>